<reference evidence="2" key="1">
    <citation type="journal article" date="2020" name="mSystems">
        <title>Genome- and Community-Level Interaction Insights into Carbon Utilization and Element Cycling Functions of Hydrothermarchaeota in Hydrothermal Sediment.</title>
        <authorList>
            <person name="Zhou Z."/>
            <person name="Liu Y."/>
            <person name="Xu W."/>
            <person name="Pan J."/>
            <person name="Luo Z.H."/>
            <person name="Li M."/>
        </authorList>
    </citation>
    <scope>NUCLEOTIDE SEQUENCE [LARGE SCALE GENOMIC DNA]</scope>
    <source>
        <strain evidence="2">SpSt-488</strain>
    </source>
</reference>
<comment type="caution">
    <text evidence="2">The sequence shown here is derived from an EMBL/GenBank/DDBJ whole genome shotgun (WGS) entry which is preliminary data.</text>
</comment>
<dbReference type="InterPro" id="IPR025965">
    <property type="entry name" value="FlgD/Vpr_Ig-like"/>
</dbReference>
<dbReference type="Gene3D" id="2.60.40.4070">
    <property type="match status" value="1"/>
</dbReference>
<proteinExistence type="predicted"/>
<feature type="domain" description="FlgD/Vpr Ig-like" evidence="1">
    <location>
        <begin position="439"/>
        <end position="502"/>
    </location>
</feature>
<dbReference type="Pfam" id="PF13860">
    <property type="entry name" value="FlgD_ig"/>
    <property type="match status" value="1"/>
</dbReference>
<organism evidence="2">
    <name type="scientific">candidate division WOR-3 bacterium</name>
    <dbReference type="NCBI Taxonomy" id="2052148"/>
    <lineage>
        <taxon>Bacteria</taxon>
        <taxon>Bacteria division WOR-3</taxon>
    </lineage>
</organism>
<gene>
    <name evidence="2" type="ORF">ENS41_01190</name>
</gene>
<evidence type="ECO:0000313" key="2">
    <source>
        <dbReference type="EMBL" id="HGK27558.1"/>
    </source>
</evidence>
<dbReference type="EMBL" id="DSUT01000020">
    <property type="protein sequence ID" value="HGK27558.1"/>
    <property type="molecule type" value="Genomic_DNA"/>
</dbReference>
<dbReference type="InterPro" id="IPR013783">
    <property type="entry name" value="Ig-like_fold"/>
</dbReference>
<name>A0A7C4GFJ5_UNCW3</name>
<protein>
    <recommendedName>
        <fullName evidence="1">FlgD/Vpr Ig-like domain-containing protein</fullName>
    </recommendedName>
</protein>
<evidence type="ECO:0000259" key="1">
    <source>
        <dbReference type="Pfam" id="PF13860"/>
    </source>
</evidence>
<dbReference type="AlphaFoldDB" id="A0A7C4GFJ5"/>
<dbReference type="Gene3D" id="2.60.40.10">
    <property type="entry name" value="Immunoglobulins"/>
    <property type="match status" value="1"/>
</dbReference>
<sequence length="514" mass="55765">MLLLAASLTTPALGDWEELEPVPDDFKVGAGAAITYGDGKIWGLFPTPDSEETYIAYYVLTQGRWYLPDSPCVATEILENTAITWQWLEGGVLFIAGIEGDDYDMLYWHVQSSGAWNEVEIEDFNLGPGASIAYRPNPDLAPLYPIPGWLYCLAGGSREFWRYTIPTALEDQTVDGIHPGEGAVIADKTPNFIWPEVSGASQYRLLVAGNVNFGACQVDIYTAATSYQATSALGNGDHYWKVGAWSDLGGWTWSDVHSFELQAGWTRLADIPTTVNDGGALVYAKRPEFGERLYAFVGGDTTCFYRYGISAGSWQADLSSGRQRTGSALATHSTDIRIYALLGEHSERHWHYRVTYPFGWRSGVSLLPDSLGPGASLAFDPVGRCLYLIVGEDSNGNPRNDFYRIAAPGDYDEDGEGGGGQARSSRPTAGWARLVPAAGTVTVEYSLDAPAEVKATVTDAAGRVVATLCAGRQPRGAHRVTWNAEVAGYRVSAGVYFVLIDAGTAQARFKVVVR</sequence>
<accession>A0A7C4GFJ5</accession>